<sequence>MKNGQLGTRGACNLKLHGPFTVSDSDLVSHRVLVYQMSRKMSTPSAHAPLHRDIEHSERIKLLQRPKYQKKRIRSQQQRRRQDELQEHKLQMTVSTKLMDGFKLAL</sequence>
<protein>
    <submittedName>
        <fullName evidence="2">Uncharacterized protein</fullName>
    </submittedName>
</protein>
<feature type="region of interest" description="Disordered" evidence="1">
    <location>
        <begin position="63"/>
        <end position="88"/>
    </location>
</feature>
<organism evidence="2 3">
    <name type="scientific">Albugo candida</name>
    <dbReference type="NCBI Taxonomy" id="65357"/>
    <lineage>
        <taxon>Eukaryota</taxon>
        <taxon>Sar</taxon>
        <taxon>Stramenopiles</taxon>
        <taxon>Oomycota</taxon>
        <taxon>Peronosporomycetes</taxon>
        <taxon>Albuginales</taxon>
        <taxon>Albuginaceae</taxon>
        <taxon>Albugo</taxon>
    </lineage>
</organism>
<evidence type="ECO:0000256" key="1">
    <source>
        <dbReference type="SAM" id="MobiDB-lite"/>
    </source>
</evidence>
<dbReference type="EMBL" id="CAIX01000125">
    <property type="protein sequence ID" value="CCI46383.1"/>
    <property type="molecule type" value="Genomic_DNA"/>
</dbReference>
<evidence type="ECO:0000313" key="2">
    <source>
        <dbReference type="EMBL" id="CCI46383.1"/>
    </source>
</evidence>
<gene>
    <name evidence="2" type="ORF">BN9_073120</name>
</gene>
<evidence type="ECO:0000313" key="3">
    <source>
        <dbReference type="Proteomes" id="UP000053237"/>
    </source>
</evidence>
<comment type="caution">
    <text evidence="2">The sequence shown here is derived from an EMBL/GenBank/DDBJ whole genome shotgun (WGS) entry which is preliminary data.</text>
</comment>
<reference evidence="2 3" key="1">
    <citation type="submission" date="2012-05" db="EMBL/GenBank/DDBJ databases">
        <title>Recombination and specialization in a pathogen metapopulation.</title>
        <authorList>
            <person name="Gardiner A."/>
            <person name="Kemen E."/>
            <person name="Schultz-Larsen T."/>
            <person name="MacLean D."/>
            <person name="Van Oosterhout C."/>
            <person name="Jones J.D.G."/>
        </authorList>
    </citation>
    <scope>NUCLEOTIDE SEQUENCE [LARGE SCALE GENOMIC DNA]</scope>
    <source>
        <strain evidence="2 3">Ac Nc2</strain>
    </source>
</reference>
<dbReference type="AlphaFoldDB" id="A0A024GHM0"/>
<keyword evidence="3" id="KW-1185">Reference proteome</keyword>
<name>A0A024GHM0_9STRA</name>
<dbReference type="Proteomes" id="UP000053237">
    <property type="component" value="Unassembled WGS sequence"/>
</dbReference>
<feature type="compositionally biased region" description="Basic residues" evidence="1">
    <location>
        <begin position="63"/>
        <end position="79"/>
    </location>
</feature>
<proteinExistence type="predicted"/>
<accession>A0A024GHM0</accession>
<dbReference type="InParanoid" id="A0A024GHM0"/>